<name>A0ABY2E9A3_9MICO</name>
<organism evidence="7 8">
    <name type="scientific">Occultella glacieicola</name>
    <dbReference type="NCBI Taxonomy" id="2518684"/>
    <lineage>
        <taxon>Bacteria</taxon>
        <taxon>Bacillati</taxon>
        <taxon>Actinomycetota</taxon>
        <taxon>Actinomycetes</taxon>
        <taxon>Micrococcales</taxon>
        <taxon>Ruaniaceae</taxon>
        <taxon>Occultella</taxon>
    </lineage>
</organism>
<proteinExistence type="inferred from homology"/>
<keyword evidence="2 5" id="KW-0645">Protease</keyword>
<dbReference type="EMBL" id="SMNA01000001">
    <property type="protein sequence ID" value="TDE99090.1"/>
    <property type="molecule type" value="Genomic_DNA"/>
</dbReference>
<comment type="similarity">
    <text evidence="1 5">Belongs to the peptidase S8 family.</text>
</comment>
<feature type="active site" description="Charge relay system" evidence="5">
    <location>
        <position position="496"/>
    </location>
</feature>
<dbReference type="Proteomes" id="UP000504882">
    <property type="component" value="Unassembled WGS sequence"/>
</dbReference>
<evidence type="ECO:0000256" key="5">
    <source>
        <dbReference type="PROSITE-ProRule" id="PRU01240"/>
    </source>
</evidence>
<protein>
    <recommendedName>
        <fullName evidence="6">Peptidase S8/S53 domain-containing protein</fullName>
    </recommendedName>
</protein>
<keyword evidence="4 5" id="KW-0720">Serine protease</keyword>
<keyword evidence="3 5" id="KW-0378">Hydrolase</keyword>
<evidence type="ECO:0000313" key="7">
    <source>
        <dbReference type="EMBL" id="TDE99090.1"/>
    </source>
</evidence>
<dbReference type="PROSITE" id="PS00138">
    <property type="entry name" value="SUBTILASE_SER"/>
    <property type="match status" value="1"/>
</dbReference>
<dbReference type="InterPro" id="IPR000209">
    <property type="entry name" value="Peptidase_S8/S53_dom"/>
</dbReference>
<feature type="domain" description="Peptidase S8/S53" evidence="6">
    <location>
        <begin position="230"/>
        <end position="512"/>
    </location>
</feature>
<dbReference type="Gene3D" id="3.40.50.200">
    <property type="entry name" value="Peptidase S8/S53 domain"/>
    <property type="match status" value="1"/>
</dbReference>
<sequence length="549" mass="57095">MSQNIPGEAGVPLVSEPPIGLPNASWERYRARVLDPSTAVQRAGEAALHPTVYSVDSVLIRGAAVEGALKALGNVARELGLGLVTDDEARAEREYLGRPEFGPEVRGLIEENWVESARVVRLDPAAPAEPVDAWRLVQAYRAATGRADEVALDHLVFSATDIGGTPYTIPHVAGGAPHDISSSGGGTPYTIPHSNNGLSTYAMPGSGGRQPVAWLGPEPAPRNDPTVHRPVVAVLDTGVGEHPWLGSDVVIRDPEVLGLPLGLPRLVPDTEETGTANPLVGGLEADAGHGTFIAGLIRQQSADARILSVRVFRGDGVVAESQLVRSLRRLVLWQVVAMASGDPDMPPVDVVSLSLGYYHEQPADLAFDPLLWLPLKALGALGVTVVAASGNDATTREMFPAAFADYPGGPARTAPDALALQAVGALNPNRTTVALFSNEGPWVRHRRVGAGLVSTFPTTINTSLNPVASLAHEGRTRATIDPDDFASGFATWSGTSFAAPVFAGEVAAALAELYAGGADSAKAADAVERGRKALANLPGASATDGGASR</sequence>
<reference evidence="7 8" key="1">
    <citation type="submission" date="2019-03" db="EMBL/GenBank/DDBJ databases">
        <title>Genomic features of bacteria from cold environments.</title>
        <authorList>
            <person name="Shen L."/>
        </authorList>
    </citation>
    <scope>NUCLEOTIDE SEQUENCE [LARGE SCALE GENOMIC DNA]</scope>
    <source>
        <strain evidence="8">T3246-1</strain>
    </source>
</reference>
<dbReference type="InterPro" id="IPR050131">
    <property type="entry name" value="Peptidase_S8_subtilisin-like"/>
</dbReference>
<feature type="active site" description="Charge relay system" evidence="5">
    <location>
        <position position="236"/>
    </location>
</feature>
<dbReference type="InterPro" id="IPR023828">
    <property type="entry name" value="Peptidase_S8_Ser-AS"/>
</dbReference>
<dbReference type="RefSeq" id="WP_133105992.1">
    <property type="nucleotide sequence ID" value="NZ_SMNA01000001.1"/>
</dbReference>
<feature type="active site" description="Charge relay system" evidence="5">
    <location>
        <position position="289"/>
    </location>
</feature>
<evidence type="ECO:0000313" key="8">
    <source>
        <dbReference type="Proteomes" id="UP000504882"/>
    </source>
</evidence>
<evidence type="ECO:0000256" key="4">
    <source>
        <dbReference type="ARBA" id="ARBA00022825"/>
    </source>
</evidence>
<comment type="caution">
    <text evidence="7">The sequence shown here is derived from an EMBL/GenBank/DDBJ whole genome shotgun (WGS) entry which is preliminary data.</text>
</comment>
<evidence type="ECO:0000259" key="6">
    <source>
        <dbReference type="Pfam" id="PF00082"/>
    </source>
</evidence>
<evidence type="ECO:0000256" key="3">
    <source>
        <dbReference type="ARBA" id="ARBA00022801"/>
    </source>
</evidence>
<evidence type="ECO:0000256" key="1">
    <source>
        <dbReference type="ARBA" id="ARBA00011073"/>
    </source>
</evidence>
<dbReference type="PANTHER" id="PTHR43806:SF11">
    <property type="entry name" value="CEREVISIN-RELATED"/>
    <property type="match status" value="1"/>
</dbReference>
<accession>A0ABY2E9A3</accession>
<dbReference type="PANTHER" id="PTHR43806">
    <property type="entry name" value="PEPTIDASE S8"/>
    <property type="match status" value="1"/>
</dbReference>
<dbReference type="PROSITE" id="PS51892">
    <property type="entry name" value="SUBTILASE"/>
    <property type="match status" value="1"/>
</dbReference>
<dbReference type="SUPFAM" id="SSF52743">
    <property type="entry name" value="Subtilisin-like"/>
    <property type="match status" value="1"/>
</dbReference>
<gene>
    <name evidence="7" type="ORF">EXU48_02610</name>
</gene>
<dbReference type="Pfam" id="PF00082">
    <property type="entry name" value="Peptidase_S8"/>
    <property type="match status" value="1"/>
</dbReference>
<dbReference type="InterPro" id="IPR036852">
    <property type="entry name" value="Peptidase_S8/S53_dom_sf"/>
</dbReference>
<keyword evidence="8" id="KW-1185">Reference proteome</keyword>
<dbReference type="CDD" id="cd00306">
    <property type="entry name" value="Peptidases_S8_S53"/>
    <property type="match status" value="1"/>
</dbReference>
<evidence type="ECO:0000256" key="2">
    <source>
        <dbReference type="ARBA" id="ARBA00022670"/>
    </source>
</evidence>